<dbReference type="OrthoDB" id="6165803at2759"/>
<dbReference type="EMBL" id="UYJE01004178">
    <property type="protein sequence ID" value="VDI25753.1"/>
    <property type="molecule type" value="Genomic_DNA"/>
</dbReference>
<evidence type="ECO:0000313" key="2">
    <source>
        <dbReference type="EMBL" id="VDI25753.1"/>
    </source>
</evidence>
<feature type="signal peptide" evidence="1">
    <location>
        <begin position="1"/>
        <end position="36"/>
    </location>
</feature>
<keyword evidence="3" id="KW-1185">Reference proteome</keyword>
<feature type="chain" id="PRO_5032562495" evidence="1">
    <location>
        <begin position="37"/>
        <end position="382"/>
    </location>
</feature>
<gene>
    <name evidence="2" type="ORF">MGAL_10B000280</name>
</gene>
<sequence length="382" mass="45086">MSNTSKHDLSTQSYFRNVTQMTRLVVLVLLYKFVDAEVADPTRICTPPLPEDDDYFKDLEQGDKEIRAEINRSLDRETTLKVETDRAVNELMFEANPVFVWTVGMCKYKYLSYVPSKQVWYQGKMCYVLHYFWYQIWKYLDCPKQLCSHVPCNQWTPYVYRCVPSCKRSFYMWIACPTGHHSFPYKYIRIEKRLPQCCELLAALSCYAQEDQCDPNDGDCFREPFAGVMTGEDDHCPVEKMQATLDKDPEIKAEVEAAKLAIAHLTKPPVSPVNLGIPLCYKTYSILKVPPKIWIKKGYCYFHWYYVKSQITYVNCGHKQRCSNLPCSMLWSPSFCYPANFLSLKLYMFCPHLKPKYWYPYYVRLPQCCECRRTYSWWLKAP</sequence>
<keyword evidence="1" id="KW-0732">Signal</keyword>
<reference evidence="2" key="1">
    <citation type="submission" date="2018-11" db="EMBL/GenBank/DDBJ databases">
        <authorList>
            <person name="Alioto T."/>
            <person name="Alioto T."/>
        </authorList>
    </citation>
    <scope>NUCLEOTIDE SEQUENCE</scope>
</reference>
<organism evidence="2 3">
    <name type="scientific">Mytilus galloprovincialis</name>
    <name type="common">Mediterranean mussel</name>
    <dbReference type="NCBI Taxonomy" id="29158"/>
    <lineage>
        <taxon>Eukaryota</taxon>
        <taxon>Metazoa</taxon>
        <taxon>Spiralia</taxon>
        <taxon>Lophotrochozoa</taxon>
        <taxon>Mollusca</taxon>
        <taxon>Bivalvia</taxon>
        <taxon>Autobranchia</taxon>
        <taxon>Pteriomorphia</taxon>
        <taxon>Mytilida</taxon>
        <taxon>Mytiloidea</taxon>
        <taxon>Mytilidae</taxon>
        <taxon>Mytilinae</taxon>
        <taxon>Mytilus</taxon>
    </lineage>
</organism>
<comment type="caution">
    <text evidence="2">The sequence shown here is derived from an EMBL/GenBank/DDBJ whole genome shotgun (WGS) entry which is preliminary data.</text>
</comment>
<evidence type="ECO:0000313" key="3">
    <source>
        <dbReference type="Proteomes" id="UP000596742"/>
    </source>
</evidence>
<dbReference type="AlphaFoldDB" id="A0A8B6DZ64"/>
<name>A0A8B6DZ64_MYTGA</name>
<dbReference type="Proteomes" id="UP000596742">
    <property type="component" value="Unassembled WGS sequence"/>
</dbReference>
<evidence type="ECO:0000256" key="1">
    <source>
        <dbReference type="SAM" id="SignalP"/>
    </source>
</evidence>
<protein>
    <submittedName>
        <fullName evidence="2">Uncharacterized protein</fullName>
    </submittedName>
</protein>
<proteinExistence type="predicted"/>
<accession>A0A8B6DZ64</accession>